<dbReference type="PROSITE" id="PS50259">
    <property type="entry name" value="G_PROTEIN_RECEP_F3_4"/>
    <property type="match status" value="1"/>
</dbReference>
<proteinExistence type="inferred from homology"/>
<dbReference type="GO" id="GO:0004930">
    <property type="term" value="F:G protein-coupled receptor activity"/>
    <property type="evidence" value="ECO:0007669"/>
    <property type="project" value="UniProtKB-KW"/>
</dbReference>
<feature type="domain" description="G-protein coupled receptors family 3 profile" evidence="13">
    <location>
        <begin position="1"/>
        <end position="192"/>
    </location>
</feature>
<keyword evidence="7 12" id="KW-0472">Membrane</keyword>
<feature type="transmembrane region" description="Helical" evidence="12">
    <location>
        <begin position="60"/>
        <end position="83"/>
    </location>
</feature>
<dbReference type="CDD" id="cd15293">
    <property type="entry name" value="7tmC_GPR158-like"/>
    <property type="match status" value="1"/>
</dbReference>
<organism evidence="14 15">
    <name type="scientific">Apis cerana cerana</name>
    <name type="common">Oriental honeybee</name>
    <dbReference type="NCBI Taxonomy" id="94128"/>
    <lineage>
        <taxon>Eukaryota</taxon>
        <taxon>Metazoa</taxon>
        <taxon>Ecdysozoa</taxon>
        <taxon>Arthropoda</taxon>
        <taxon>Hexapoda</taxon>
        <taxon>Insecta</taxon>
        <taxon>Pterygota</taxon>
        <taxon>Neoptera</taxon>
        <taxon>Endopterygota</taxon>
        <taxon>Hymenoptera</taxon>
        <taxon>Apocrita</taxon>
        <taxon>Aculeata</taxon>
        <taxon>Apoidea</taxon>
        <taxon>Anthophila</taxon>
        <taxon>Apidae</taxon>
        <taxon>Apis</taxon>
    </lineage>
</organism>
<comment type="similarity">
    <text evidence="2">Belongs to the G-protein coupled receptor 3 family.</text>
</comment>
<keyword evidence="9" id="KW-0325">Glycoprotein</keyword>
<evidence type="ECO:0000256" key="12">
    <source>
        <dbReference type="SAM" id="Phobius"/>
    </source>
</evidence>
<evidence type="ECO:0000256" key="6">
    <source>
        <dbReference type="ARBA" id="ARBA00023040"/>
    </source>
</evidence>
<evidence type="ECO:0000256" key="3">
    <source>
        <dbReference type="ARBA" id="ARBA00022475"/>
    </source>
</evidence>
<evidence type="ECO:0000256" key="2">
    <source>
        <dbReference type="ARBA" id="ARBA00007242"/>
    </source>
</evidence>
<evidence type="ECO:0000256" key="9">
    <source>
        <dbReference type="ARBA" id="ARBA00023180"/>
    </source>
</evidence>
<gene>
    <name evidence="14" type="ORF">APICC_10026</name>
</gene>
<keyword evidence="3" id="KW-1003">Cell membrane</keyword>
<evidence type="ECO:0000259" key="13">
    <source>
        <dbReference type="PROSITE" id="PS50259"/>
    </source>
</evidence>
<feature type="compositionally biased region" description="Basic and acidic residues" evidence="11">
    <location>
        <begin position="381"/>
        <end position="399"/>
    </location>
</feature>
<keyword evidence="5 12" id="KW-1133">Transmembrane helix</keyword>
<feature type="transmembrane region" description="Helical" evidence="12">
    <location>
        <begin position="133"/>
        <end position="157"/>
    </location>
</feature>
<evidence type="ECO:0000256" key="5">
    <source>
        <dbReference type="ARBA" id="ARBA00022989"/>
    </source>
</evidence>
<feature type="transmembrane region" description="Helical" evidence="12">
    <location>
        <begin position="103"/>
        <end position="121"/>
    </location>
</feature>
<evidence type="ECO:0000256" key="10">
    <source>
        <dbReference type="ARBA" id="ARBA00023224"/>
    </source>
</evidence>
<reference evidence="14 15" key="1">
    <citation type="submission" date="2014-07" db="EMBL/GenBank/DDBJ databases">
        <title>Genomic and transcriptomic analysis on Apis cerana provide comprehensive insights into honey bee biology.</title>
        <authorList>
            <person name="Diao Q."/>
            <person name="Sun L."/>
            <person name="Zheng H."/>
            <person name="Zheng H."/>
            <person name="Xu S."/>
            <person name="Wang S."/>
            <person name="Zeng Z."/>
            <person name="Hu F."/>
            <person name="Su S."/>
            <person name="Wu J."/>
        </authorList>
    </citation>
    <scope>NUCLEOTIDE SEQUENCE [LARGE SCALE GENOMIC DNA]</scope>
    <source>
        <tissue evidence="14">Pupae without intestine</tissue>
    </source>
</reference>
<feature type="region of interest" description="Disordered" evidence="11">
    <location>
        <begin position="361"/>
        <end position="410"/>
    </location>
</feature>
<feature type="transmembrane region" description="Helical" evidence="12">
    <location>
        <begin position="20"/>
        <end position="39"/>
    </location>
</feature>
<dbReference type="PANTHER" id="PTHR32546:SF29">
    <property type="entry name" value="G-PROTEIN COUPLED RECEPTORS FAMILY 3 PROFILE DOMAIN-CONTAINING PROTEIN"/>
    <property type="match status" value="1"/>
</dbReference>
<dbReference type="STRING" id="94128.A0A2A3E5N6"/>
<dbReference type="AlphaFoldDB" id="A0A2A3E5N6"/>
<dbReference type="Pfam" id="PF00003">
    <property type="entry name" value="7tm_3"/>
    <property type="match status" value="1"/>
</dbReference>
<evidence type="ECO:0000313" key="14">
    <source>
        <dbReference type="EMBL" id="PBC27010.1"/>
    </source>
</evidence>
<keyword evidence="8 14" id="KW-0675">Receptor</keyword>
<sequence length="426" mass="47526">MYPRPNVITCTVRVWLREIGFSLTYGALMLKTWRISVIFRVKSAKAVKITDGSLLKRLGVIVMIFSVFLSIRTLVAPPVVIVARTADDLKAYLCRTDWWDHSFTTLEVMFLIWGIRLCIVVRKTPSEFNESRFISMAIYNEFLLSVFLNVSMLFLQSPANPDLLYVIFFCHTQLTVTLLLCLIFGSKAYMVFRSGGKEDSKHSGATGKFLGKSGRPPGTSNQTNSISLQQGNFTDESDGATEEFRRFINQLEVLKEKNVLLGNHHLVNKLAAMQEAANRAETQVSTIQAISSSMRLNDFNGSTTIAETDVGSSLKSDRKGGEMKGEKKYEACVEKNGIRGMDQGSSKEGEALVSVEMKKPMRTNDVAVSTSGRPATEDIGTETKQEEKKSEVRERDKSKSKSGHARTHAIVINLDDKSRFSEEVTV</sequence>
<keyword evidence="10" id="KW-0807">Transducer</keyword>
<feature type="compositionally biased region" description="Polar residues" evidence="11">
    <location>
        <begin position="218"/>
        <end position="233"/>
    </location>
</feature>
<dbReference type="EMBL" id="KZ288361">
    <property type="protein sequence ID" value="PBC27010.1"/>
    <property type="molecule type" value="Genomic_DNA"/>
</dbReference>
<dbReference type="Proteomes" id="UP000242457">
    <property type="component" value="Unassembled WGS sequence"/>
</dbReference>
<evidence type="ECO:0000313" key="15">
    <source>
        <dbReference type="Proteomes" id="UP000242457"/>
    </source>
</evidence>
<dbReference type="OrthoDB" id="2129233at2759"/>
<dbReference type="GO" id="GO:0005886">
    <property type="term" value="C:plasma membrane"/>
    <property type="evidence" value="ECO:0007669"/>
    <property type="project" value="UniProtKB-SubCell"/>
</dbReference>
<accession>A0A2A3E5N6</accession>
<feature type="transmembrane region" description="Helical" evidence="12">
    <location>
        <begin position="163"/>
        <end position="184"/>
    </location>
</feature>
<dbReference type="InterPro" id="IPR043458">
    <property type="entry name" value="GPR158/179"/>
</dbReference>
<feature type="region of interest" description="Disordered" evidence="11">
    <location>
        <begin position="197"/>
        <end position="233"/>
    </location>
</feature>
<evidence type="ECO:0000256" key="8">
    <source>
        <dbReference type="ARBA" id="ARBA00023170"/>
    </source>
</evidence>
<name>A0A2A3E5N6_APICC</name>
<dbReference type="PANTHER" id="PTHR32546">
    <property type="entry name" value="G-PROTEIN COUPLED RECEPTOR 158-RELATED"/>
    <property type="match status" value="1"/>
</dbReference>
<keyword evidence="15" id="KW-1185">Reference proteome</keyword>
<keyword evidence="4 12" id="KW-0812">Transmembrane</keyword>
<comment type="subcellular location">
    <subcellularLocation>
        <location evidence="1">Cell membrane</location>
        <topology evidence="1">Multi-pass membrane protein</topology>
    </subcellularLocation>
</comment>
<evidence type="ECO:0000256" key="4">
    <source>
        <dbReference type="ARBA" id="ARBA00022692"/>
    </source>
</evidence>
<protein>
    <submittedName>
        <fullName evidence="14">G-protein coupled receptor</fullName>
    </submittedName>
</protein>
<evidence type="ECO:0000256" key="11">
    <source>
        <dbReference type="SAM" id="MobiDB-lite"/>
    </source>
</evidence>
<evidence type="ECO:0000256" key="7">
    <source>
        <dbReference type="ARBA" id="ARBA00023136"/>
    </source>
</evidence>
<keyword evidence="6" id="KW-0297">G-protein coupled receptor</keyword>
<dbReference type="InterPro" id="IPR017978">
    <property type="entry name" value="GPCR_3_C"/>
</dbReference>
<evidence type="ECO:0000256" key="1">
    <source>
        <dbReference type="ARBA" id="ARBA00004651"/>
    </source>
</evidence>